<dbReference type="HOGENOM" id="CLU_067316_1_0_5"/>
<reference evidence="1 2" key="1">
    <citation type="journal article" date="2013" name="Genome Announc.">
        <title>Genome sequences for three denitrifying bacterial strains isolated from a uranium- and nitrate-contaminated subsurface environment.</title>
        <authorList>
            <person name="Venkatramanan R."/>
            <person name="Prakash O."/>
            <person name="Woyke T."/>
            <person name="Chain P."/>
            <person name="Goodwin L.A."/>
            <person name="Watson D."/>
            <person name="Brooks S."/>
            <person name="Kostka J.E."/>
            <person name="Green S.J."/>
        </authorList>
    </citation>
    <scope>NUCLEOTIDE SEQUENCE [LARGE SCALE GENOMIC DNA]</scope>
    <source>
        <strain evidence="1 2">1NES1</strain>
    </source>
</reference>
<dbReference type="KEGG" id="hdt:HYPDE_32938"/>
<organism evidence="1 2">
    <name type="scientific">Hyphomicrobium denitrificans 1NES1</name>
    <dbReference type="NCBI Taxonomy" id="670307"/>
    <lineage>
        <taxon>Bacteria</taxon>
        <taxon>Pseudomonadati</taxon>
        <taxon>Pseudomonadota</taxon>
        <taxon>Alphaproteobacteria</taxon>
        <taxon>Hyphomicrobiales</taxon>
        <taxon>Hyphomicrobiaceae</taxon>
        <taxon>Hyphomicrobium</taxon>
    </lineage>
</organism>
<evidence type="ECO:0000313" key="1">
    <source>
        <dbReference type="EMBL" id="AGK58260.1"/>
    </source>
</evidence>
<dbReference type="eggNOG" id="COG5340">
    <property type="taxonomic scope" value="Bacteria"/>
</dbReference>
<evidence type="ECO:0000313" key="2">
    <source>
        <dbReference type="Proteomes" id="UP000005952"/>
    </source>
</evidence>
<sequence>MAGINDKILKIVRRHGRGARVYTAADFRHLGSDRAVWQALSRLTKAGKLRRLARGLYDYPRHNKLLDIQVPASADAVAAAVGAVAGDSLAAAHALGVTTAVPVRPTYLTSGQSRSRTVGNRIIDLQHAPAWLLDFKDTPAMPFVQALNWLGDNADEDVVDKLRNQMTPEIERALKNKRVPGRLREPIRMLTLAPA</sequence>
<dbReference type="InterPro" id="IPR045738">
    <property type="entry name" value="DUF6088"/>
</dbReference>
<evidence type="ECO:0008006" key="3">
    <source>
        <dbReference type="Google" id="ProtNLM"/>
    </source>
</evidence>
<dbReference type="Proteomes" id="UP000005952">
    <property type="component" value="Chromosome"/>
</dbReference>
<dbReference type="STRING" id="670307.HYPDE_32938"/>
<dbReference type="EMBL" id="CP005587">
    <property type="protein sequence ID" value="AGK58260.1"/>
    <property type="molecule type" value="Genomic_DNA"/>
</dbReference>
<dbReference type="Pfam" id="PF19570">
    <property type="entry name" value="DUF6088"/>
    <property type="match status" value="1"/>
</dbReference>
<dbReference type="AlphaFoldDB" id="N0BDQ2"/>
<keyword evidence="2" id="KW-1185">Reference proteome</keyword>
<proteinExistence type="predicted"/>
<name>N0BDQ2_9HYPH</name>
<gene>
    <name evidence="1" type="ORF">HYPDE_32938</name>
</gene>
<accession>N0BDQ2</accession>
<dbReference type="RefSeq" id="WP_015598286.1">
    <property type="nucleotide sequence ID" value="NC_021172.1"/>
</dbReference>
<protein>
    <recommendedName>
        <fullName evidence="3">Transcriptional regulator, AbiEi antitoxin, Type IV TA system</fullName>
    </recommendedName>
</protein>